<accession>A0ACC2NVD6</accession>
<name>A0ACC2NVD6_9HYME</name>
<sequence>MAPSRKPRGRPAVLNCNKHDSGDCHRISTRSHPALHSDCDKVAIGKRNGKAKHGPKPQPAARSTRRKDPKVEATRGTKRRPHSEEQNDSTRRLRRRRFRSPTPYSWDRVSPDSTFANSLLNDEPNLMLDSDSSADEDDENQTHRSGKGKGIRQQGGAARRHQMQIARSLQLVSSTSELLNQQPTTQADRNLLQRIHQYLSDGIAEGRRRAQRYVRKALLFALDMGYLSFADREGKLLRVSPDLKPVQNQLCQRHLQAQNQHRENEIAEQPGYIVGVIQEQQVLAVRKGPIGGHHQRIKEVEAELGQ</sequence>
<dbReference type="Proteomes" id="UP001239111">
    <property type="component" value="Chromosome 3"/>
</dbReference>
<keyword evidence="2" id="KW-1185">Reference proteome</keyword>
<protein>
    <submittedName>
        <fullName evidence="1">Uncharacterized protein</fullName>
    </submittedName>
</protein>
<comment type="caution">
    <text evidence="1">The sequence shown here is derived from an EMBL/GenBank/DDBJ whole genome shotgun (WGS) entry which is preliminary data.</text>
</comment>
<gene>
    <name evidence="1" type="ORF">QAD02_005531</name>
</gene>
<evidence type="ECO:0000313" key="1">
    <source>
        <dbReference type="EMBL" id="KAJ8674269.1"/>
    </source>
</evidence>
<organism evidence="1 2">
    <name type="scientific">Eretmocerus hayati</name>
    <dbReference type="NCBI Taxonomy" id="131215"/>
    <lineage>
        <taxon>Eukaryota</taxon>
        <taxon>Metazoa</taxon>
        <taxon>Ecdysozoa</taxon>
        <taxon>Arthropoda</taxon>
        <taxon>Hexapoda</taxon>
        <taxon>Insecta</taxon>
        <taxon>Pterygota</taxon>
        <taxon>Neoptera</taxon>
        <taxon>Endopterygota</taxon>
        <taxon>Hymenoptera</taxon>
        <taxon>Apocrita</taxon>
        <taxon>Proctotrupomorpha</taxon>
        <taxon>Chalcidoidea</taxon>
        <taxon>Aphelinidae</taxon>
        <taxon>Aphelininae</taxon>
        <taxon>Eretmocerus</taxon>
    </lineage>
</organism>
<proteinExistence type="predicted"/>
<evidence type="ECO:0000313" key="2">
    <source>
        <dbReference type="Proteomes" id="UP001239111"/>
    </source>
</evidence>
<dbReference type="EMBL" id="CM056743">
    <property type="protein sequence ID" value="KAJ8674269.1"/>
    <property type="molecule type" value="Genomic_DNA"/>
</dbReference>
<reference evidence="1" key="1">
    <citation type="submission" date="2023-04" db="EMBL/GenBank/DDBJ databases">
        <title>A chromosome-level genome assembly of the parasitoid wasp Eretmocerus hayati.</title>
        <authorList>
            <person name="Zhong Y."/>
            <person name="Liu S."/>
            <person name="Liu Y."/>
        </authorList>
    </citation>
    <scope>NUCLEOTIDE SEQUENCE</scope>
    <source>
        <strain evidence="1">ZJU_SS_LIU_2023</strain>
    </source>
</reference>